<name>A0ABW9RUJ6_9BACT</name>
<keyword evidence="2" id="KW-1185">Reference proteome</keyword>
<dbReference type="Proteomes" id="UP000798808">
    <property type="component" value="Unassembled WGS sequence"/>
</dbReference>
<dbReference type="EMBL" id="SMLW01000633">
    <property type="protein sequence ID" value="MTI27561.1"/>
    <property type="molecule type" value="Genomic_DNA"/>
</dbReference>
<evidence type="ECO:0000313" key="1">
    <source>
        <dbReference type="EMBL" id="MTI27561.1"/>
    </source>
</evidence>
<evidence type="ECO:0008006" key="3">
    <source>
        <dbReference type="Google" id="ProtNLM"/>
    </source>
</evidence>
<sequence length="272" mass="31612">MKHLKFYYLVGLSCVFPFILSSCQEEETLVKDQEVQFSFDVVSSGANAGRMGAVEEENIRYVYLTIKDETGNAVYAWHTAELHKFGSHYITRPLLLKEGNYTITNYAIMDSARNFVYATPREDRNISYLVKDPLPIEFTVSKDDITEVKPEVIPIDLSSDPDDFGYASFGFDQVDIVHGYIAVFIEGAYDRYILTNADLEIYARDWQEPEYNFIKQRGLYEKNNLVTFSRAYNQYKLRIKRPGFKTYENVFSITELGHLSHRPLQVYLQKEE</sequence>
<accession>A0ABW9RUJ6</accession>
<dbReference type="RefSeq" id="WP_155174561.1">
    <property type="nucleotide sequence ID" value="NZ_BAAAFL010000002.1"/>
</dbReference>
<comment type="caution">
    <text evidence="1">The sequence shown here is derived from an EMBL/GenBank/DDBJ whole genome shotgun (WGS) entry which is preliminary data.</text>
</comment>
<protein>
    <recommendedName>
        <fullName evidence="3">DUF4249 family protein</fullName>
    </recommendedName>
</protein>
<reference evidence="1 2" key="1">
    <citation type="submission" date="2019-02" db="EMBL/GenBank/DDBJ databases">
        <authorList>
            <person name="Goldberg S.R."/>
            <person name="Haltli B.A."/>
            <person name="Correa H."/>
            <person name="Russell K.G."/>
        </authorList>
    </citation>
    <scope>NUCLEOTIDE SEQUENCE [LARGE SCALE GENOMIC DNA]</scope>
    <source>
        <strain evidence="1 2">JCM 16186</strain>
    </source>
</reference>
<dbReference type="PROSITE" id="PS51257">
    <property type="entry name" value="PROKAR_LIPOPROTEIN"/>
    <property type="match status" value="1"/>
</dbReference>
<gene>
    <name evidence="1" type="ORF">E1163_21570</name>
</gene>
<organism evidence="1 2">
    <name type="scientific">Fulvivirga kasyanovii</name>
    <dbReference type="NCBI Taxonomy" id="396812"/>
    <lineage>
        <taxon>Bacteria</taxon>
        <taxon>Pseudomonadati</taxon>
        <taxon>Bacteroidota</taxon>
        <taxon>Cytophagia</taxon>
        <taxon>Cytophagales</taxon>
        <taxon>Fulvivirgaceae</taxon>
        <taxon>Fulvivirga</taxon>
    </lineage>
</organism>
<proteinExistence type="predicted"/>
<evidence type="ECO:0000313" key="2">
    <source>
        <dbReference type="Proteomes" id="UP000798808"/>
    </source>
</evidence>